<sequence>MRGSLMDVDPLPDADAAGGVRIRADMLPPRTHGSNIRALVSAQRWDDLRRPVCDAAGRRCEICRGVSVRGGRVILPDCHEKWRFETRNGVPVQRLQRLVALCAGCHEVQHSGLAGIKGRIEFVVDRLRQLNGWSREQAEADLRRAGMRCRELDAREWALDLTVLAGRMSVAGHDGLYFTFDQRAALARLPSGH</sequence>
<proteinExistence type="predicted"/>
<evidence type="ECO:0008006" key="3">
    <source>
        <dbReference type="Google" id="ProtNLM"/>
    </source>
</evidence>
<comment type="caution">
    <text evidence="1">The sequence shown here is derived from an EMBL/GenBank/DDBJ whole genome shotgun (WGS) entry which is preliminary data.</text>
</comment>
<protein>
    <recommendedName>
        <fullName evidence="3">HNH endonuclease</fullName>
    </recommendedName>
</protein>
<reference evidence="1 2" key="1">
    <citation type="submission" date="2023-05" db="EMBL/GenBank/DDBJ databases">
        <title>Actinoplanes sp. NEAU-A12 genome sequencing.</title>
        <authorList>
            <person name="Wang Z.-S."/>
        </authorList>
    </citation>
    <scope>NUCLEOTIDE SEQUENCE [LARGE SCALE GENOMIC DNA]</scope>
    <source>
        <strain evidence="1 2">NEAU-A12</strain>
    </source>
</reference>
<name>A0ABT6X122_9ACTN</name>
<dbReference type="RefSeq" id="WP_282767152.1">
    <property type="nucleotide sequence ID" value="NZ_JASCTH010000051.1"/>
</dbReference>
<evidence type="ECO:0000313" key="1">
    <source>
        <dbReference type="EMBL" id="MDI6105684.1"/>
    </source>
</evidence>
<dbReference type="EMBL" id="JASCTH010000051">
    <property type="protein sequence ID" value="MDI6105684.1"/>
    <property type="molecule type" value="Genomic_DNA"/>
</dbReference>
<gene>
    <name evidence="1" type="ORF">QLQ12_44600</name>
</gene>
<keyword evidence="2" id="KW-1185">Reference proteome</keyword>
<dbReference type="Proteomes" id="UP001241758">
    <property type="component" value="Unassembled WGS sequence"/>
</dbReference>
<organism evidence="1 2">
    <name type="scientific">Actinoplanes sandaracinus</name>
    <dbReference type="NCBI Taxonomy" id="3045177"/>
    <lineage>
        <taxon>Bacteria</taxon>
        <taxon>Bacillati</taxon>
        <taxon>Actinomycetota</taxon>
        <taxon>Actinomycetes</taxon>
        <taxon>Micromonosporales</taxon>
        <taxon>Micromonosporaceae</taxon>
        <taxon>Actinoplanes</taxon>
    </lineage>
</organism>
<accession>A0ABT6X122</accession>
<evidence type="ECO:0000313" key="2">
    <source>
        <dbReference type="Proteomes" id="UP001241758"/>
    </source>
</evidence>